<dbReference type="CDD" id="cd03673">
    <property type="entry name" value="NUDIX_Ap6A_hydrolase"/>
    <property type="match status" value="1"/>
</dbReference>
<evidence type="ECO:0000259" key="3">
    <source>
        <dbReference type="PROSITE" id="PS51462"/>
    </source>
</evidence>
<dbReference type="InterPro" id="IPR015797">
    <property type="entry name" value="NUDIX_hydrolase-like_dom_sf"/>
</dbReference>
<evidence type="ECO:0000256" key="2">
    <source>
        <dbReference type="RuleBase" id="RU003476"/>
    </source>
</evidence>
<keyword evidence="1 2" id="KW-0378">Hydrolase</keyword>
<dbReference type="AlphaFoldDB" id="A0A917LSZ0"/>
<evidence type="ECO:0000256" key="1">
    <source>
        <dbReference type="ARBA" id="ARBA00022801"/>
    </source>
</evidence>
<dbReference type="PANTHER" id="PTHR43736">
    <property type="entry name" value="ADP-RIBOSE PYROPHOSPHATASE"/>
    <property type="match status" value="1"/>
</dbReference>
<evidence type="ECO:0000313" key="4">
    <source>
        <dbReference type="EMBL" id="GGG56059.1"/>
    </source>
</evidence>
<comment type="caution">
    <text evidence="4">The sequence shown here is derived from an EMBL/GenBank/DDBJ whole genome shotgun (WGS) entry which is preliminary data.</text>
</comment>
<keyword evidence="5" id="KW-1185">Reference proteome</keyword>
<proteinExistence type="inferred from homology"/>
<dbReference type="PANTHER" id="PTHR43736:SF1">
    <property type="entry name" value="DIHYDRONEOPTERIN TRIPHOSPHATE DIPHOSPHATASE"/>
    <property type="match status" value="1"/>
</dbReference>
<organism evidence="4 5">
    <name type="scientific">Bizionia arctica</name>
    <dbReference type="NCBI Taxonomy" id="1495645"/>
    <lineage>
        <taxon>Bacteria</taxon>
        <taxon>Pseudomonadati</taxon>
        <taxon>Bacteroidota</taxon>
        <taxon>Flavobacteriia</taxon>
        <taxon>Flavobacteriales</taxon>
        <taxon>Flavobacteriaceae</taxon>
        <taxon>Bizionia</taxon>
    </lineage>
</organism>
<dbReference type="InterPro" id="IPR020084">
    <property type="entry name" value="NUDIX_hydrolase_CS"/>
</dbReference>
<comment type="similarity">
    <text evidence="2">Belongs to the Nudix hydrolase family.</text>
</comment>
<protein>
    <recommendedName>
        <fullName evidence="3">Nudix hydrolase domain-containing protein</fullName>
    </recommendedName>
</protein>
<dbReference type="SUPFAM" id="SSF55811">
    <property type="entry name" value="Nudix"/>
    <property type="match status" value="1"/>
</dbReference>
<evidence type="ECO:0000313" key="5">
    <source>
        <dbReference type="Proteomes" id="UP000625976"/>
    </source>
</evidence>
<dbReference type="PROSITE" id="PS51462">
    <property type="entry name" value="NUDIX"/>
    <property type="match status" value="1"/>
</dbReference>
<dbReference type="GO" id="GO:0016787">
    <property type="term" value="F:hydrolase activity"/>
    <property type="evidence" value="ECO:0007669"/>
    <property type="project" value="UniProtKB-KW"/>
</dbReference>
<sequence length="215" mass="25016">MKSIVMNKKFLFLHFITALKHFMQKVFVNDKPIILTTIVEKEDGFKNYSLKSVNLNKVIRELNHTSLKEVRLIHKKEDKLLKKFLKKLPNVIAGGGKAFNEKGEILFIYRNDKWDLPKGKAEKKETIEDTALREVEEETGVQGLEIVKPLETTYHIFKRNGRNKIKVTHWFEMKTAYTGKLEPQQDEGITKVAWLNQDQIVTAMENSYANIKVLV</sequence>
<dbReference type="PROSITE" id="PS00893">
    <property type="entry name" value="NUDIX_BOX"/>
    <property type="match status" value="1"/>
</dbReference>
<gene>
    <name evidence="4" type="ORF">GCM10010976_28600</name>
</gene>
<dbReference type="Pfam" id="PF00293">
    <property type="entry name" value="NUDIX"/>
    <property type="match status" value="1"/>
</dbReference>
<dbReference type="PRINTS" id="PR00502">
    <property type="entry name" value="NUDIXFAMILY"/>
</dbReference>
<dbReference type="EMBL" id="BMFQ01000003">
    <property type="protein sequence ID" value="GGG56059.1"/>
    <property type="molecule type" value="Genomic_DNA"/>
</dbReference>
<name>A0A917LSZ0_9FLAO</name>
<dbReference type="InterPro" id="IPR000086">
    <property type="entry name" value="NUDIX_hydrolase_dom"/>
</dbReference>
<dbReference type="Proteomes" id="UP000625976">
    <property type="component" value="Unassembled WGS sequence"/>
</dbReference>
<dbReference type="InterPro" id="IPR020476">
    <property type="entry name" value="Nudix_hydrolase"/>
</dbReference>
<feature type="domain" description="Nudix hydrolase" evidence="3">
    <location>
        <begin position="89"/>
        <end position="215"/>
    </location>
</feature>
<reference evidence="4" key="1">
    <citation type="journal article" date="2014" name="Int. J. Syst. Evol. Microbiol.">
        <title>Complete genome sequence of Corynebacterium casei LMG S-19264T (=DSM 44701T), isolated from a smear-ripened cheese.</title>
        <authorList>
            <consortium name="US DOE Joint Genome Institute (JGI-PGF)"/>
            <person name="Walter F."/>
            <person name="Albersmeier A."/>
            <person name="Kalinowski J."/>
            <person name="Ruckert C."/>
        </authorList>
    </citation>
    <scope>NUCLEOTIDE SEQUENCE</scope>
    <source>
        <strain evidence="4">CGMCC 1.12751</strain>
    </source>
</reference>
<accession>A0A917LSZ0</accession>
<reference evidence="4" key="2">
    <citation type="submission" date="2020-09" db="EMBL/GenBank/DDBJ databases">
        <authorList>
            <person name="Sun Q."/>
            <person name="Zhou Y."/>
        </authorList>
    </citation>
    <scope>NUCLEOTIDE SEQUENCE</scope>
    <source>
        <strain evidence="4">CGMCC 1.12751</strain>
    </source>
</reference>
<dbReference type="Gene3D" id="3.90.79.10">
    <property type="entry name" value="Nucleoside Triphosphate Pyrophosphohydrolase"/>
    <property type="match status" value="1"/>
</dbReference>